<name>A0A8J2JGP2_9HEXA</name>
<keyword evidence="2" id="KW-1185">Reference proteome</keyword>
<evidence type="ECO:0000313" key="2">
    <source>
        <dbReference type="Proteomes" id="UP000708208"/>
    </source>
</evidence>
<organism evidence="1 2">
    <name type="scientific">Allacma fusca</name>
    <dbReference type="NCBI Taxonomy" id="39272"/>
    <lineage>
        <taxon>Eukaryota</taxon>
        <taxon>Metazoa</taxon>
        <taxon>Ecdysozoa</taxon>
        <taxon>Arthropoda</taxon>
        <taxon>Hexapoda</taxon>
        <taxon>Collembola</taxon>
        <taxon>Symphypleona</taxon>
        <taxon>Sminthuridae</taxon>
        <taxon>Allacma</taxon>
    </lineage>
</organism>
<dbReference type="Proteomes" id="UP000708208">
    <property type="component" value="Unassembled WGS sequence"/>
</dbReference>
<evidence type="ECO:0000313" key="1">
    <source>
        <dbReference type="EMBL" id="CAG7717642.1"/>
    </source>
</evidence>
<sequence length="11" mass="1435">MRRWSLREDSV</sequence>
<feature type="non-terminal residue" evidence="1">
    <location>
        <position position="1"/>
    </location>
</feature>
<comment type="caution">
    <text evidence="1">The sequence shown here is derived from an EMBL/GenBank/DDBJ whole genome shotgun (WGS) entry which is preliminary data.</text>
</comment>
<accession>A0A8J2JGP2</accession>
<gene>
    <name evidence="1" type="ORF">AFUS01_LOCUS7085</name>
</gene>
<protein>
    <submittedName>
        <fullName evidence="1">Uncharacterized protein</fullName>
    </submittedName>
</protein>
<reference evidence="1" key="1">
    <citation type="submission" date="2021-06" db="EMBL/GenBank/DDBJ databases">
        <authorList>
            <person name="Hodson N. C."/>
            <person name="Mongue J. A."/>
            <person name="Jaron S. K."/>
        </authorList>
    </citation>
    <scope>NUCLEOTIDE SEQUENCE</scope>
</reference>
<proteinExistence type="predicted"/>
<dbReference type="EMBL" id="CAJVCH010047418">
    <property type="protein sequence ID" value="CAG7717642.1"/>
    <property type="molecule type" value="Genomic_DNA"/>
</dbReference>